<gene>
    <name evidence="2" type="ORF">KM1_021150</name>
</gene>
<dbReference type="VEuPathDB" id="AmoebaDB:KM1_021150"/>
<dbReference type="InterPro" id="IPR003892">
    <property type="entry name" value="CUE"/>
</dbReference>
<organism evidence="2">
    <name type="scientific">Entamoeba histolytica HM-3:IMSS</name>
    <dbReference type="NCBI Taxonomy" id="885315"/>
    <lineage>
        <taxon>Eukaryota</taxon>
        <taxon>Amoebozoa</taxon>
        <taxon>Evosea</taxon>
        <taxon>Archamoebae</taxon>
        <taxon>Mastigamoebida</taxon>
        <taxon>Entamoebidae</taxon>
        <taxon>Entamoeba</taxon>
    </lineage>
</organism>
<dbReference type="Proteomes" id="UP000030780">
    <property type="component" value="Unassembled WGS sequence"/>
</dbReference>
<reference evidence="2" key="1">
    <citation type="submission" date="2013-01" db="EMBL/GenBank/DDBJ databases">
        <authorList>
            <person name="Inman J."/>
            <person name="Zafar N."/>
            <person name="Lorenzi H."/>
            <person name="Caler E."/>
        </authorList>
    </citation>
    <scope>NUCLEOTIDE SEQUENCE [LARGE SCALE GENOMIC DNA]</scope>
    <source>
        <strain evidence="2">HM-3:IMSS</strain>
    </source>
</reference>
<dbReference type="PROSITE" id="PS51140">
    <property type="entry name" value="CUE"/>
    <property type="match status" value="1"/>
</dbReference>
<accession>M7WBN5</accession>
<dbReference type="AlphaFoldDB" id="M7WBN5"/>
<dbReference type="EMBL" id="KB637759">
    <property type="protein sequence ID" value="EMS15165.1"/>
    <property type="molecule type" value="Genomic_DNA"/>
</dbReference>
<protein>
    <recommendedName>
        <fullName evidence="1">CUE domain-containing protein</fullName>
    </recommendedName>
</protein>
<dbReference type="GO" id="GO:0043130">
    <property type="term" value="F:ubiquitin binding"/>
    <property type="evidence" value="ECO:0007669"/>
    <property type="project" value="InterPro"/>
</dbReference>
<evidence type="ECO:0000313" key="2">
    <source>
        <dbReference type="EMBL" id="EMS15165.1"/>
    </source>
</evidence>
<sequence>MASFPNINPGLIEEEYFSRKGNLDNIIERLLEIENEYTIQSSLIEGINFCADQSELKSEPCYITKNYIPCNFQSIFTKPIEK</sequence>
<name>M7WBN5_ENTHI</name>
<proteinExistence type="predicted"/>
<evidence type="ECO:0000259" key="1">
    <source>
        <dbReference type="PROSITE" id="PS51140"/>
    </source>
</evidence>
<feature type="domain" description="CUE" evidence="1">
    <location>
        <begin position="1"/>
        <end position="35"/>
    </location>
</feature>